<reference evidence="2 3" key="1">
    <citation type="submission" date="2024-03" db="EMBL/GenBank/DDBJ databases">
        <authorList>
            <person name="Brejova B."/>
        </authorList>
    </citation>
    <scope>NUCLEOTIDE SEQUENCE [LARGE SCALE GENOMIC DNA]</scope>
    <source>
        <strain evidence="2 3">CBS 14171</strain>
    </source>
</reference>
<dbReference type="EMBL" id="OZ022407">
    <property type="protein sequence ID" value="CAK9438411.1"/>
    <property type="molecule type" value="Genomic_DNA"/>
</dbReference>
<keyword evidence="3" id="KW-1185">Reference proteome</keyword>
<dbReference type="Pfam" id="PF08579">
    <property type="entry name" value="RPM2"/>
    <property type="match status" value="1"/>
</dbReference>
<sequence length="1322" mass="150807">MVFQSFIQFAKFPTKLSCISASRLRKSSRTPFFRSSFPYLHTSYYYQGLQTYNDFLHGAKWWTRANRHSAEQHARSFLGISNGHYGLYYSMYNHESERREKQQKYRAEIRQYLVRQIEEGDRTKFRQCMFMRACQLHHNFHTSNQYRHRYRHRGHHRSGGGRHHYRRLFKLKLLLVGFTARFLISRAFKDAQLNLENVKNFSTRLSSSSFFKPTIYLIHSGSPSYSTNPNGGSSSPLHSLFSKQEPRNAFSIGTGVGIGKRSYTTASQILNESAFAKAPPARKKQRTLAADETKTSGGDAAGADDFNEQFLTTQLHNIQTKYDNHKTPSDLDIIYPIYQTIKRNGLTLPEIALYDVVLKSIDGRSLDSEVELQAIEAKLTTLLTVYQDILGAGVKPSKETYNIVVGALMEGSKSCMQIVSPNSAHYYQANRKAMEYAQISFELLESVHRQLDLKILLPTMVELMLKYPPLKSEKVMRILLPIVQSLDSADDKLNFDAMKFVQLLGSHNVNIIAGAETYSLVEKIYSNLRESSVDEFEIYSAMMNALMQNNFTNAASQFLDNVLIDYKESLQFAKRPRKQQVSDLIAAFLDKFATKYGYIKGLDLLKKFQSVAYLPELPVSLYNKFINELSKSEGQYENMWQLYNRMALRRDFQSKSTMDLMSFNGDVACRDLLLSLSIQAGDHERVFQLLKELLLKGHLIGDHQTLQLLLHYLNNGVTLNRAEGEFFNSYYFGLLCQILESQAKYYDASNHLSDFVSEFIPYMMIAVPAELHSDGLAICSVVNYNVQSLLNSFLVAKAIDKFDLQKDNIYGIVFVAQQLMSYTGNSESLLEKIISVEARLINEFEDVDNHYIELTDDVAAFKAKLYDHFRSLVNAQTPSSLLSLPIVAQACEYLGVDLGLQQKSTTVINDSHSASLVEDLTYDLVPLLNVNYRTGIAKFKDYFEKGYNFSASTWEVIINEEFVSNHAKEIGIEDILTRIWSCNDCDAALRISLLRKMVEFDDEQVLIQVFAFVSQNYVFESEILDALFRSAKNIGIKSIDFDFVSVAAAQMKHDGNKGWISAYFAYLRSIRDFESIISSCKDFGYEMDDEIKLSFLEAQLEVNPAGFTELLNTLDVKACAKLSVLKIKDALAKGVGASAVLSEEYPGDTVELAQTLSYARFLDSLQQNKFHIDFAAPVRSANHLASSLMTTGNLPAMKTMLKQNDQFDQRELITEMLDMLILARSKYSVPSQVIINKLMHFIKFFKLLDLKFLPVKNFLQIIEILKITKSEILQVLIRRIFGGDRSIEGRSIADVINFYFVEIRLLDAHSKQLVAEELREFV</sequence>
<accession>A0ABP0ZJU9</accession>
<protein>
    <submittedName>
        <fullName evidence="2">Uncharacterized protein</fullName>
    </submittedName>
</protein>
<evidence type="ECO:0000313" key="3">
    <source>
        <dbReference type="Proteomes" id="UP001497383"/>
    </source>
</evidence>
<name>A0ABP0ZJU9_9ASCO</name>
<dbReference type="Proteomes" id="UP001497383">
    <property type="component" value="Chromosome 3"/>
</dbReference>
<evidence type="ECO:0000256" key="1">
    <source>
        <dbReference type="SAM" id="MobiDB-lite"/>
    </source>
</evidence>
<feature type="region of interest" description="Disordered" evidence="1">
    <location>
        <begin position="278"/>
        <end position="303"/>
    </location>
</feature>
<dbReference type="RefSeq" id="XP_066829573.1">
    <property type="nucleotide sequence ID" value="XM_066972656.1"/>
</dbReference>
<evidence type="ECO:0000313" key="2">
    <source>
        <dbReference type="EMBL" id="CAK9438411.1"/>
    </source>
</evidence>
<dbReference type="GeneID" id="92207831"/>
<gene>
    <name evidence="2" type="ORF">LODBEIA_P26350</name>
</gene>
<proteinExistence type="predicted"/>
<dbReference type="InterPro" id="IPR013888">
    <property type="entry name" value="RNase_P_Rpm2_mt"/>
</dbReference>
<organism evidence="2 3">
    <name type="scientific">Lodderomyces beijingensis</name>
    <dbReference type="NCBI Taxonomy" id="1775926"/>
    <lineage>
        <taxon>Eukaryota</taxon>
        <taxon>Fungi</taxon>
        <taxon>Dikarya</taxon>
        <taxon>Ascomycota</taxon>
        <taxon>Saccharomycotina</taxon>
        <taxon>Pichiomycetes</taxon>
        <taxon>Debaryomycetaceae</taxon>
        <taxon>Candida/Lodderomyces clade</taxon>
        <taxon>Lodderomyces</taxon>
    </lineage>
</organism>